<accession>A0A6B0Y3X5</accession>
<evidence type="ECO:0000313" key="2">
    <source>
        <dbReference type="EMBL" id="MXY34400.1"/>
    </source>
</evidence>
<dbReference type="Pfam" id="PF09704">
    <property type="entry name" value="Cas_Cas5d"/>
    <property type="match status" value="1"/>
</dbReference>
<dbReference type="GO" id="GO:0043571">
    <property type="term" value="P:maintenance of CRISPR repeat elements"/>
    <property type="evidence" value="ECO:0007669"/>
    <property type="project" value="InterPro"/>
</dbReference>
<dbReference type="InterPro" id="IPR021124">
    <property type="entry name" value="CRISPR-assoc_prot_Cas5"/>
</dbReference>
<dbReference type="GO" id="GO:0051607">
    <property type="term" value="P:defense response to virus"/>
    <property type="evidence" value="ECO:0007669"/>
    <property type="project" value="UniProtKB-KW"/>
</dbReference>
<gene>
    <name evidence="2" type="primary">cas5e</name>
    <name evidence="2" type="ORF">F4Y60_10010</name>
</gene>
<dbReference type="InterPro" id="IPR013422">
    <property type="entry name" value="CRISPR-assoc_prot_Cas5_N"/>
</dbReference>
<name>A0A6B0Y3X5_9RHOB</name>
<dbReference type="AlphaFoldDB" id="A0A6B0Y3X5"/>
<comment type="caution">
    <text evidence="2">The sequence shown here is derived from an EMBL/GenBank/DDBJ whole genome shotgun (WGS) entry which is preliminary data.</text>
</comment>
<dbReference type="EMBL" id="VXRY01000401">
    <property type="protein sequence ID" value="MXY34400.1"/>
    <property type="molecule type" value="Genomic_DNA"/>
</dbReference>
<dbReference type="GO" id="GO:0003723">
    <property type="term" value="F:RNA binding"/>
    <property type="evidence" value="ECO:0007669"/>
    <property type="project" value="InterPro"/>
</dbReference>
<keyword evidence="1" id="KW-0051">Antiviral defense</keyword>
<dbReference type="NCBIfam" id="TIGR01868">
    <property type="entry name" value="casD_Cas5e"/>
    <property type="match status" value="1"/>
</dbReference>
<organism evidence="2">
    <name type="scientific">Boseongicola sp. SB0664_bin_43</name>
    <dbReference type="NCBI Taxonomy" id="2604844"/>
    <lineage>
        <taxon>Bacteria</taxon>
        <taxon>Pseudomonadati</taxon>
        <taxon>Pseudomonadota</taxon>
        <taxon>Alphaproteobacteria</taxon>
        <taxon>Rhodobacterales</taxon>
        <taxon>Paracoccaceae</taxon>
        <taxon>Boseongicola</taxon>
    </lineage>
</organism>
<proteinExistence type="predicted"/>
<dbReference type="NCBIfam" id="TIGR02593">
    <property type="entry name" value="CRISPR_cas5"/>
    <property type="match status" value="1"/>
</dbReference>
<sequence length="244" mass="27141">MREHLVFLLSGPMASFGGYAGHERRGSGLVPMRSAVLGLVGAALGIVRGDTEGQAALRAYSVAVQLLQQSVPLRDYHTVQTVPTARAKRPPTRGRALERAGRDINTMITIRDYRCDVLVGVALWGDGPWPLDLVAERLRRPEFPLYLGRKSCPLASPLNPSLVMATGPVEALARIEIPEWLRPEWWSEQERGRYLVYSDPVDGFDRPPSTEQMPSEPIDRQAWTFEERTVWHLGGHGSEHGDQA</sequence>
<dbReference type="CDD" id="cd09756">
    <property type="entry name" value="Cas5_I-E"/>
    <property type="match status" value="1"/>
</dbReference>
<dbReference type="InterPro" id="IPR010147">
    <property type="entry name" value="CRISPR-assoc_prot_CasD"/>
</dbReference>
<reference evidence="2" key="1">
    <citation type="submission" date="2019-09" db="EMBL/GenBank/DDBJ databases">
        <title>Characterisation of the sponge microbiome using genome-centric metagenomics.</title>
        <authorList>
            <person name="Engelberts J.P."/>
            <person name="Robbins S.J."/>
            <person name="De Goeij J.M."/>
            <person name="Aranda M."/>
            <person name="Bell S.C."/>
            <person name="Webster N.S."/>
        </authorList>
    </citation>
    <scope>NUCLEOTIDE SEQUENCE</scope>
    <source>
        <strain evidence="2">SB0664_bin_43</strain>
    </source>
</reference>
<dbReference type="Gene3D" id="3.30.70.2660">
    <property type="match status" value="1"/>
</dbReference>
<evidence type="ECO:0000256" key="1">
    <source>
        <dbReference type="ARBA" id="ARBA00023118"/>
    </source>
</evidence>
<protein>
    <submittedName>
        <fullName evidence="2">Type I-E CRISPR-associated protein Cas5/CasD</fullName>
    </submittedName>
</protein>